<proteinExistence type="inferred from homology"/>
<dbReference type="Proteomes" id="UP000203464">
    <property type="component" value="Unassembled WGS sequence"/>
</dbReference>
<dbReference type="PANTHER" id="PTHR10091:SF0">
    <property type="entry name" value="GALACTOSE MUTAROTASE"/>
    <property type="match status" value="1"/>
</dbReference>
<dbReference type="AlphaFoldDB" id="A0A238KMN1"/>
<keyword evidence="4" id="KW-0119">Carbohydrate metabolism</keyword>
<keyword evidence="3 7" id="KW-0413">Isomerase</keyword>
<dbReference type="CDD" id="cd09019">
    <property type="entry name" value="galactose_mutarotase_like"/>
    <property type="match status" value="1"/>
</dbReference>
<dbReference type="PROSITE" id="PS00545">
    <property type="entry name" value="ALDOSE_1_EPIMERASE"/>
    <property type="match status" value="1"/>
</dbReference>
<evidence type="ECO:0000313" key="8">
    <source>
        <dbReference type="Proteomes" id="UP000203464"/>
    </source>
</evidence>
<dbReference type="OrthoDB" id="9779408at2"/>
<dbReference type="GO" id="GO:0006006">
    <property type="term" value="P:glucose metabolic process"/>
    <property type="evidence" value="ECO:0007669"/>
    <property type="project" value="TreeGrafter"/>
</dbReference>
<evidence type="ECO:0000256" key="1">
    <source>
        <dbReference type="ARBA" id="ARBA00006206"/>
    </source>
</evidence>
<evidence type="ECO:0000313" key="7">
    <source>
        <dbReference type="EMBL" id="SMX43412.1"/>
    </source>
</evidence>
<evidence type="ECO:0000256" key="4">
    <source>
        <dbReference type="ARBA" id="ARBA00023277"/>
    </source>
</evidence>
<dbReference type="GO" id="GO:0033499">
    <property type="term" value="P:galactose catabolic process via UDP-galactose, Leloir pathway"/>
    <property type="evidence" value="ECO:0007669"/>
    <property type="project" value="TreeGrafter"/>
</dbReference>
<dbReference type="InterPro" id="IPR008183">
    <property type="entry name" value="Aldose_1/G6P_1-epimerase"/>
</dbReference>
<dbReference type="RefSeq" id="WP_093997313.1">
    <property type="nucleotide sequence ID" value="NZ_FXYD01000005.1"/>
</dbReference>
<dbReference type="InterPro" id="IPR047215">
    <property type="entry name" value="Galactose_mutarotase-like"/>
</dbReference>
<comment type="similarity">
    <text evidence="1">Belongs to the aldose epimerase family.</text>
</comment>
<reference evidence="8" key="1">
    <citation type="submission" date="2017-05" db="EMBL/GenBank/DDBJ databases">
        <authorList>
            <person name="Rodrigo-Torres L."/>
            <person name="Arahal R. D."/>
            <person name="Lucena T."/>
        </authorList>
    </citation>
    <scope>NUCLEOTIDE SEQUENCE [LARGE SCALE GENOMIC DNA]</scope>
    <source>
        <strain evidence="8">CECT 8868</strain>
    </source>
</reference>
<dbReference type="EMBL" id="FXYD01000005">
    <property type="protein sequence ID" value="SMX43412.1"/>
    <property type="molecule type" value="Genomic_DNA"/>
</dbReference>
<accession>A0A238KMN1</accession>
<gene>
    <name evidence="7" type="primary">mro</name>
    <name evidence="7" type="ORF">OCA8868_02952</name>
</gene>
<name>A0A238KMN1_9RHOB</name>
<dbReference type="InterPro" id="IPR011013">
    <property type="entry name" value="Gal_mutarotase_sf_dom"/>
</dbReference>
<dbReference type="Pfam" id="PF01263">
    <property type="entry name" value="Aldose_epim"/>
    <property type="match status" value="1"/>
</dbReference>
<dbReference type="PANTHER" id="PTHR10091">
    <property type="entry name" value="ALDOSE-1-EPIMERASE"/>
    <property type="match status" value="1"/>
</dbReference>
<sequence>MTQFGTTSDGRTVDALTISAHGLSARVLTLGAILQDVRLSGIEHNLTVGAPDLSRYEGTFQYHGAIVGPVANRITNATAVIDGYDHRFEANLDGKHTLHSGTRGTQTRIWDVAHHSVDRLELTLKLGDGDGGFPANRTVTARFEILEGPALRLAIMTTTDATTVANLTNHSYWNLDGSDHMRDHSLQIDALEYLPTDEASFPTGEIAPVRQTPFDFTEQRPLALGSPPVDHTFCITKQRRALTEVLHLTGANGLSMRVATTETGMHIYDNRPAHDSIAIEAQGWPDAPRHNHFPSIEVAPQAPIEQITQWRFSR</sequence>
<organism evidence="7 8">
    <name type="scientific">Octadecabacter ascidiaceicola</name>
    <dbReference type="NCBI Taxonomy" id="1655543"/>
    <lineage>
        <taxon>Bacteria</taxon>
        <taxon>Pseudomonadati</taxon>
        <taxon>Pseudomonadota</taxon>
        <taxon>Alphaproteobacteria</taxon>
        <taxon>Rhodobacterales</taxon>
        <taxon>Roseobacteraceae</taxon>
        <taxon>Octadecabacter</taxon>
    </lineage>
</organism>
<keyword evidence="8" id="KW-1185">Reference proteome</keyword>
<protein>
    <recommendedName>
        <fullName evidence="2">Aldose 1-epimerase</fullName>
    </recommendedName>
    <alternativeName>
        <fullName evidence="6">Galactose mutarotase</fullName>
    </alternativeName>
    <alternativeName>
        <fullName evidence="5">Type-1 mutarotase</fullName>
    </alternativeName>
</protein>
<evidence type="ECO:0000256" key="2">
    <source>
        <dbReference type="ARBA" id="ARBA00014165"/>
    </source>
</evidence>
<dbReference type="InterPro" id="IPR018052">
    <property type="entry name" value="Ald1_epimerase_CS"/>
</dbReference>
<dbReference type="GO" id="GO:0004034">
    <property type="term" value="F:aldose 1-epimerase activity"/>
    <property type="evidence" value="ECO:0007669"/>
    <property type="project" value="TreeGrafter"/>
</dbReference>
<evidence type="ECO:0000256" key="3">
    <source>
        <dbReference type="ARBA" id="ARBA00023235"/>
    </source>
</evidence>
<evidence type="ECO:0000256" key="5">
    <source>
        <dbReference type="ARBA" id="ARBA00032300"/>
    </source>
</evidence>
<evidence type="ECO:0000256" key="6">
    <source>
        <dbReference type="ARBA" id="ARBA00033373"/>
    </source>
</evidence>
<dbReference type="SUPFAM" id="SSF74650">
    <property type="entry name" value="Galactose mutarotase-like"/>
    <property type="match status" value="1"/>
</dbReference>
<dbReference type="Gene3D" id="2.70.98.10">
    <property type="match status" value="1"/>
</dbReference>
<dbReference type="InterPro" id="IPR014718">
    <property type="entry name" value="GH-type_carb-bd"/>
</dbReference>
<dbReference type="GO" id="GO:0030246">
    <property type="term" value="F:carbohydrate binding"/>
    <property type="evidence" value="ECO:0007669"/>
    <property type="project" value="InterPro"/>
</dbReference>